<dbReference type="EMBL" id="JAHVAH010000001">
    <property type="protein sequence ID" value="MBW0145459.1"/>
    <property type="molecule type" value="Genomic_DNA"/>
</dbReference>
<comment type="caution">
    <text evidence="1">The sequence shown here is derived from an EMBL/GenBank/DDBJ whole genome shotgun (WGS) entry which is preliminary data.</text>
</comment>
<evidence type="ECO:0000313" key="2">
    <source>
        <dbReference type="Proteomes" id="UP000698028"/>
    </source>
</evidence>
<evidence type="ECO:0000313" key="1">
    <source>
        <dbReference type="EMBL" id="MBW0145459.1"/>
    </source>
</evidence>
<protein>
    <submittedName>
        <fullName evidence="1">Glutathione S-transferase</fullName>
    </submittedName>
</protein>
<reference evidence="1 2" key="1">
    <citation type="submission" date="2021-07" db="EMBL/GenBank/DDBJ databases">
        <title>The draft genome sequence of Sphingomicrobium sp. B8.</title>
        <authorList>
            <person name="Mu L."/>
        </authorList>
    </citation>
    <scope>NUCLEOTIDE SEQUENCE [LARGE SCALE GENOMIC DNA]</scope>
    <source>
        <strain evidence="1 2">B8</strain>
    </source>
</reference>
<name>A0ABS6V7B6_9SPHN</name>
<gene>
    <name evidence="1" type="ORF">KTQ36_09145</name>
</gene>
<proteinExistence type="predicted"/>
<dbReference type="Proteomes" id="UP000698028">
    <property type="component" value="Unassembled WGS sequence"/>
</dbReference>
<dbReference type="RefSeq" id="WP_218633360.1">
    <property type="nucleotide sequence ID" value="NZ_JAHVAH010000001.1"/>
</dbReference>
<keyword evidence="2" id="KW-1185">Reference proteome</keyword>
<sequence length="60" mass="6547">MAKTALRLEDCINRVCPWSGDPVQADSLTHYRGKVVGFCNPGCRDKFEKAASDFDAAIGD</sequence>
<organism evidence="1 2">
    <name type="scientific">Sphingomicrobium clamense</name>
    <dbReference type="NCBI Taxonomy" id="2851013"/>
    <lineage>
        <taxon>Bacteria</taxon>
        <taxon>Pseudomonadati</taxon>
        <taxon>Pseudomonadota</taxon>
        <taxon>Alphaproteobacteria</taxon>
        <taxon>Sphingomonadales</taxon>
        <taxon>Sphingomonadaceae</taxon>
        <taxon>Sphingomicrobium</taxon>
    </lineage>
</organism>
<accession>A0ABS6V7B6</accession>